<gene>
    <name evidence="6" type="ORF">Amon01_000547400</name>
</gene>
<dbReference type="Proteomes" id="UP001165063">
    <property type="component" value="Unassembled WGS sequence"/>
</dbReference>
<keyword evidence="2" id="KW-0378">Hydrolase</keyword>
<comment type="caution">
    <text evidence="6">The sequence shown here is derived from an EMBL/GenBank/DDBJ whole genome shotgun (WGS) entry which is preliminary data.</text>
</comment>
<organism evidence="6 7">
    <name type="scientific">Ambrosiozyma monospora</name>
    <name type="common">Yeast</name>
    <name type="synonym">Endomycopsis monosporus</name>
    <dbReference type="NCBI Taxonomy" id="43982"/>
    <lineage>
        <taxon>Eukaryota</taxon>
        <taxon>Fungi</taxon>
        <taxon>Dikarya</taxon>
        <taxon>Ascomycota</taxon>
        <taxon>Saccharomycotina</taxon>
        <taxon>Pichiomycetes</taxon>
        <taxon>Pichiales</taxon>
        <taxon>Pichiaceae</taxon>
        <taxon>Ambrosiozyma</taxon>
    </lineage>
</organism>
<feature type="domain" description="Glycosyl hydrolase family 13 catalytic" evidence="5">
    <location>
        <begin position="23"/>
        <end position="447"/>
    </location>
</feature>
<dbReference type="FunFam" id="3.20.20.80:FF:000087">
    <property type="entry name" value="Oligo-1,6-glucosidase IMA1"/>
    <property type="match status" value="1"/>
</dbReference>
<dbReference type="Gene3D" id="3.20.20.80">
    <property type="entry name" value="Glycosidases"/>
    <property type="match status" value="1"/>
</dbReference>
<dbReference type="AlphaFoldDB" id="A0A9W6Z1C1"/>
<dbReference type="SUPFAM" id="SSF51011">
    <property type="entry name" value="Glycosyl hydrolase domain"/>
    <property type="match status" value="1"/>
</dbReference>
<dbReference type="Gene3D" id="2.60.40.1180">
    <property type="entry name" value="Golgi alpha-mannosidase II"/>
    <property type="match status" value="1"/>
</dbReference>
<name>A0A9W6Z1C1_AMBMO</name>
<dbReference type="InterPro" id="IPR017853">
    <property type="entry name" value="GH"/>
</dbReference>
<dbReference type="FunFam" id="3.90.400.10:FF:000004">
    <property type="entry name" value="Oligo-1,6-glucosidase"/>
    <property type="match status" value="1"/>
</dbReference>
<evidence type="ECO:0000313" key="7">
    <source>
        <dbReference type="Proteomes" id="UP001165063"/>
    </source>
</evidence>
<dbReference type="GO" id="GO:0005987">
    <property type="term" value="P:sucrose catabolic process"/>
    <property type="evidence" value="ECO:0007669"/>
    <property type="project" value="TreeGrafter"/>
</dbReference>
<dbReference type="GO" id="GO:0004574">
    <property type="term" value="F:oligo-1,6-glucosidase activity"/>
    <property type="evidence" value="ECO:0007669"/>
    <property type="project" value="TreeGrafter"/>
</dbReference>
<dbReference type="PANTHER" id="PTHR10357:SF179">
    <property type="entry name" value="NEUTRAL AND BASIC AMINO ACID TRANSPORT PROTEIN RBAT"/>
    <property type="match status" value="1"/>
</dbReference>
<protein>
    <submittedName>
        <fullName evidence="6">Unnamed protein product</fullName>
    </submittedName>
</protein>
<accession>A0A9W6Z1C1</accession>
<sequence length="580" mass="67535">MSLSQNTTSFSQNQWWKESVIYQIWPASYRDGNGDGWGDIPGIIPTLDHLKNLGVTVVWLSPHYKSPQKDMGYDISDYEAVDPIYGNMEDMDKLIEEIHKRGMKLICDLVINHTSDQHAWFQESKSSRDNPKRDWYIWRDAKYDENGKRIPPTNWRSYFSGSAWTWDEQTQQYYMRLFAESQPDLNWENEQTRKAIYDSAVKFWLDKGVDGFRIDTASLYSKKYPLEDAKYDPNKDSPTDEFYFPDTGLCKHGPRIHEFFKELNSKMFSHYDIMTVGEVGESTKEDALKYVSAKEKEMDMMFLFDLVQLGTRDADKFRYEPFTNLDFKKAVEVQSSFIKGTDAWSTVFIENHDQARCVSKFGDISPEFWDNSAKMLATLQATLTGTLFLYQGQEIGMTNLPSSWGIEEYKDIQTINYWADFLKTNPTEFEKENLMKNIGRYARDHARSPVQWDDSTNAGFSKVVPWTRVNDNYKELNVKKQTNDPNSVLSFYKKALKVRHDYSDLFVHGEFNHVDFANEKVMSYTKTFEGKTAYVVLNLTKVTVPFHAQVQGDLKLVLANTDPKEEGSLKPFESRVYVIQ</sequence>
<dbReference type="OrthoDB" id="1740265at2759"/>
<proteinExistence type="inferred from homology"/>
<evidence type="ECO:0000256" key="1">
    <source>
        <dbReference type="ARBA" id="ARBA00008061"/>
    </source>
</evidence>
<dbReference type="InterPro" id="IPR045857">
    <property type="entry name" value="O16G_dom_2"/>
</dbReference>
<keyword evidence="4" id="KW-0462">Maltose metabolism</keyword>
<dbReference type="GO" id="GO:0000025">
    <property type="term" value="P:maltose catabolic process"/>
    <property type="evidence" value="ECO:0007669"/>
    <property type="project" value="TreeGrafter"/>
</dbReference>
<dbReference type="GO" id="GO:0004575">
    <property type="term" value="F:sucrose alpha-glucosidase activity"/>
    <property type="evidence" value="ECO:0007669"/>
    <property type="project" value="TreeGrafter"/>
</dbReference>
<dbReference type="SUPFAM" id="SSF51445">
    <property type="entry name" value="(Trans)glycosidases"/>
    <property type="match status" value="1"/>
</dbReference>
<dbReference type="CDD" id="cd11333">
    <property type="entry name" value="AmyAc_SI_OligoGlu_DGase"/>
    <property type="match status" value="1"/>
</dbReference>
<evidence type="ECO:0000256" key="2">
    <source>
        <dbReference type="ARBA" id="ARBA00022801"/>
    </source>
</evidence>
<dbReference type="InterPro" id="IPR006047">
    <property type="entry name" value="GH13_cat_dom"/>
</dbReference>
<dbReference type="SMART" id="SM00642">
    <property type="entry name" value="Aamy"/>
    <property type="match status" value="1"/>
</dbReference>
<reference evidence="6" key="1">
    <citation type="submission" date="2023-04" db="EMBL/GenBank/DDBJ databases">
        <title>Ambrosiozyma monospora NBRC 1965.</title>
        <authorList>
            <person name="Ichikawa N."/>
            <person name="Sato H."/>
            <person name="Tonouchi N."/>
        </authorList>
    </citation>
    <scope>NUCLEOTIDE SEQUENCE</scope>
    <source>
        <strain evidence="6">NBRC 1965</strain>
    </source>
</reference>
<dbReference type="PANTHER" id="PTHR10357">
    <property type="entry name" value="ALPHA-AMYLASE FAMILY MEMBER"/>
    <property type="match status" value="1"/>
</dbReference>
<keyword evidence="3" id="KW-0326">Glycosidase</keyword>
<dbReference type="GO" id="GO:0004556">
    <property type="term" value="F:alpha-amylase activity"/>
    <property type="evidence" value="ECO:0007669"/>
    <property type="project" value="TreeGrafter"/>
</dbReference>
<evidence type="ECO:0000313" key="6">
    <source>
        <dbReference type="EMBL" id="GMG39603.1"/>
    </source>
</evidence>
<dbReference type="FunFam" id="3.20.20.80:FF:000064">
    <property type="entry name" value="Oligo-1,6-glucosidase"/>
    <property type="match status" value="1"/>
</dbReference>
<dbReference type="Pfam" id="PF00128">
    <property type="entry name" value="Alpha-amylase"/>
    <property type="match status" value="1"/>
</dbReference>
<dbReference type="InterPro" id="IPR013780">
    <property type="entry name" value="Glyco_hydro_b"/>
</dbReference>
<comment type="similarity">
    <text evidence="1">Belongs to the glycosyl hydrolase 13 family.</text>
</comment>
<keyword evidence="7" id="KW-1185">Reference proteome</keyword>
<evidence type="ECO:0000256" key="4">
    <source>
        <dbReference type="ARBA" id="ARBA00026248"/>
    </source>
</evidence>
<evidence type="ECO:0000256" key="3">
    <source>
        <dbReference type="ARBA" id="ARBA00023295"/>
    </source>
</evidence>
<dbReference type="EMBL" id="BSXU01003041">
    <property type="protein sequence ID" value="GMG39603.1"/>
    <property type="molecule type" value="Genomic_DNA"/>
</dbReference>
<dbReference type="GO" id="GO:0033934">
    <property type="term" value="F:glucan 1,4-alpha-maltotriohydrolase activity"/>
    <property type="evidence" value="ECO:0007669"/>
    <property type="project" value="TreeGrafter"/>
</dbReference>
<dbReference type="Gene3D" id="3.90.400.10">
    <property type="entry name" value="Oligo-1,6-glucosidase, Domain 2"/>
    <property type="match status" value="1"/>
</dbReference>
<evidence type="ECO:0000259" key="5">
    <source>
        <dbReference type="SMART" id="SM00642"/>
    </source>
</evidence>